<dbReference type="AlphaFoldDB" id="A0AAN9Z177"/>
<evidence type="ECO:0000313" key="11">
    <source>
        <dbReference type="EMBL" id="KAK7864193.1"/>
    </source>
</evidence>
<keyword evidence="8" id="KW-0496">Mitochondrion</keyword>
<sequence>MNSAVRAGFLFRRLHRCVFRQIERRVLALPLLNFHTLLIQRDCHASVGNLEITDIPDIKDLTQGDPTLEKKLKVIILEMDIWRQEGERVPTQLKPADWKELISLESRSARKKYLLFIWKKEMTKSNEKRKKELKRIDREKLDIPVRDRDAYGLGGNTIFMRIRESTMTNYLNGKLIEAMQFGQELVVDCGYDQYMTRREAKNCAKQLMLLFSDNRMHINPFNLYFCNARKESESIKEFGKLLCIPFEPHFPLNITEKSYLDLFPKQNLVYLTPHCREELLHYDHNAVYIIGAMVDKVHNEPLSLARAKEQGLKMAKLPLDRYLSWGSGSGKSLTLNQMIMILLDLKLSGDWSKALKHVPSRKIMKVYQVDSSAKQFKLNKSKDEKSSPKDFYNQLLLKKMKK</sequence>
<organism evidence="11 12">
    <name type="scientific">Gryllus longicercus</name>
    <dbReference type="NCBI Taxonomy" id="2509291"/>
    <lineage>
        <taxon>Eukaryota</taxon>
        <taxon>Metazoa</taxon>
        <taxon>Ecdysozoa</taxon>
        <taxon>Arthropoda</taxon>
        <taxon>Hexapoda</taxon>
        <taxon>Insecta</taxon>
        <taxon>Pterygota</taxon>
        <taxon>Neoptera</taxon>
        <taxon>Polyneoptera</taxon>
        <taxon>Orthoptera</taxon>
        <taxon>Ensifera</taxon>
        <taxon>Gryllidea</taxon>
        <taxon>Grylloidea</taxon>
        <taxon>Gryllidae</taxon>
        <taxon>Gryllinae</taxon>
        <taxon>Gryllus</taxon>
    </lineage>
</organism>
<dbReference type="GO" id="GO:0032259">
    <property type="term" value="P:methylation"/>
    <property type="evidence" value="ECO:0007669"/>
    <property type="project" value="UniProtKB-KW"/>
</dbReference>
<comment type="caution">
    <text evidence="11">The sequence shown here is derived from an EMBL/GenBank/DDBJ whole genome shotgun (WGS) entry which is preliminary data.</text>
</comment>
<feature type="domain" description="SAM-dependent MTase TRM10-type" evidence="10">
    <location>
        <begin position="171"/>
        <end position="365"/>
    </location>
</feature>
<dbReference type="InterPro" id="IPR007356">
    <property type="entry name" value="tRNA_m1G_MeTrfase_euk"/>
</dbReference>
<dbReference type="GO" id="GO:0097745">
    <property type="term" value="P:mitochondrial tRNA 5'-end processing"/>
    <property type="evidence" value="ECO:0007669"/>
    <property type="project" value="TreeGrafter"/>
</dbReference>
<keyword evidence="2" id="KW-0489">Methyltransferase</keyword>
<keyword evidence="3" id="KW-0808">Transferase</keyword>
<dbReference type="Gene3D" id="3.40.1280.30">
    <property type="match status" value="1"/>
</dbReference>
<dbReference type="GO" id="GO:0070131">
    <property type="term" value="P:positive regulation of mitochondrial translation"/>
    <property type="evidence" value="ECO:0007669"/>
    <property type="project" value="TreeGrafter"/>
</dbReference>
<dbReference type="EMBL" id="JAZDUA010000209">
    <property type="protein sequence ID" value="KAK7864193.1"/>
    <property type="molecule type" value="Genomic_DNA"/>
</dbReference>
<protein>
    <recommendedName>
        <fullName evidence="9">RNA (guanine-9-)-methyltransferase domain-containing protein 1</fullName>
    </recommendedName>
</protein>
<evidence type="ECO:0000256" key="6">
    <source>
        <dbReference type="ARBA" id="ARBA00022946"/>
    </source>
</evidence>
<dbReference type="PROSITE" id="PS51675">
    <property type="entry name" value="SAM_MT_TRM10"/>
    <property type="match status" value="1"/>
</dbReference>
<evidence type="ECO:0000256" key="2">
    <source>
        <dbReference type="ARBA" id="ARBA00022603"/>
    </source>
</evidence>
<dbReference type="PANTHER" id="PTHR13563:SF5">
    <property type="entry name" value="TRNA METHYLTRANSFERASE 10 HOMOLOG C"/>
    <property type="match status" value="1"/>
</dbReference>
<evidence type="ECO:0000259" key="10">
    <source>
        <dbReference type="PROSITE" id="PS51675"/>
    </source>
</evidence>
<evidence type="ECO:0000256" key="3">
    <source>
        <dbReference type="ARBA" id="ARBA00022679"/>
    </source>
</evidence>
<dbReference type="CDD" id="cd18102">
    <property type="entry name" value="Trm10_MRRP1"/>
    <property type="match status" value="1"/>
</dbReference>
<evidence type="ECO:0000313" key="12">
    <source>
        <dbReference type="Proteomes" id="UP001378592"/>
    </source>
</evidence>
<gene>
    <name evidence="11" type="ORF">R5R35_004104</name>
</gene>
<keyword evidence="7" id="KW-0175">Coiled coil</keyword>
<name>A0AAN9Z177_9ORTH</name>
<reference evidence="11 12" key="1">
    <citation type="submission" date="2024-03" db="EMBL/GenBank/DDBJ databases">
        <title>The genome assembly and annotation of the cricket Gryllus longicercus Weissman &amp; Gray.</title>
        <authorList>
            <person name="Szrajer S."/>
            <person name="Gray D."/>
            <person name="Ylla G."/>
        </authorList>
    </citation>
    <scope>NUCLEOTIDE SEQUENCE [LARGE SCALE GENOMIC DNA]</scope>
    <source>
        <strain evidence="11">DAG 2021-001</strain>
        <tissue evidence="11">Whole body minus gut</tissue>
    </source>
</reference>
<comment type="subcellular location">
    <subcellularLocation>
        <location evidence="1">Mitochondrion</location>
    </subcellularLocation>
</comment>
<keyword evidence="12" id="KW-1185">Reference proteome</keyword>
<dbReference type="GO" id="GO:0005654">
    <property type="term" value="C:nucleoplasm"/>
    <property type="evidence" value="ECO:0007669"/>
    <property type="project" value="TreeGrafter"/>
</dbReference>
<dbReference type="InterPro" id="IPR025812">
    <property type="entry name" value="Trm10_C_MTase_dom"/>
</dbReference>
<evidence type="ECO:0000256" key="8">
    <source>
        <dbReference type="ARBA" id="ARBA00023128"/>
    </source>
</evidence>
<proteinExistence type="predicted"/>
<keyword evidence="6" id="KW-0809">Transit peptide</keyword>
<dbReference type="PANTHER" id="PTHR13563">
    <property type="entry name" value="TRNA (GUANINE-9-) METHYLTRANSFERASE"/>
    <property type="match status" value="1"/>
</dbReference>
<keyword evidence="5" id="KW-0819">tRNA processing</keyword>
<dbReference type="InterPro" id="IPR038459">
    <property type="entry name" value="MT_TRM10-typ_sf"/>
</dbReference>
<evidence type="ECO:0000256" key="9">
    <source>
        <dbReference type="ARBA" id="ARBA00029803"/>
    </source>
</evidence>
<dbReference type="GO" id="GO:0000049">
    <property type="term" value="F:tRNA binding"/>
    <property type="evidence" value="ECO:0007669"/>
    <property type="project" value="TreeGrafter"/>
</dbReference>
<dbReference type="InterPro" id="IPR028564">
    <property type="entry name" value="MT_TRM10-typ"/>
</dbReference>
<dbReference type="GO" id="GO:0005739">
    <property type="term" value="C:mitochondrion"/>
    <property type="evidence" value="ECO:0007669"/>
    <property type="project" value="UniProtKB-SubCell"/>
</dbReference>
<evidence type="ECO:0000256" key="1">
    <source>
        <dbReference type="ARBA" id="ARBA00004173"/>
    </source>
</evidence>
<evidence type="ECO:0000256" key="5">
    <source>
        <dbReference type="ARBA" id="ARBA00022694"/>
    </source>
</evidence>
<dbReference type="FunFam" id="3.40.1280.30:FF:000003">
    <property type="entry name" value="tRNA methyltransferase 10C, mitochondrial RNase P subunit"/>
    <property type="match status" value="1"/>
</dbReference>
<evidence type="ECO:0000256" key="7">
    <source>
        <dbReference type="ARBA" id="ARBA00023054"/>
    </source>
</evidence>
<keyword evidence="4" id="KW-0949">S-adenosyl-L-methionine</keyword>
<accession>A0AAN9Z177</accession>
<dbReference type="Proteomes" id="UP001378592">
    <property type="component" value="Unassembled WGS sequence"/>
</dbReference>
<dbReference type="GO" id="GO:0008168">
    <property type="term" value="F:methyltransferase activity"/>
    <property type="evidence" value="ECO:0007669"/>
    <property type="project" value="UniProtKB-KW"/>
</dbReference>
<evidence type="ECO:0000256" key="4">
    <source>
        <dbReference type="ARBA" id="ARBA00022691"/>
    </source>
</evidence>